<comment type="caution">
    <text evidence="4">The sequence shown here is derived from an EMBL/GenBank/DDBJ whole genome shotgun (WGS) entry which is preliminary data.</text>
</comment>
<evidence type="ECO:0000259" key="3">
    <source>
        <dbReference type="PROSITE" id="PS51186"/>
    </source>
</evidence>
<dbReference type="CDD" id="cd04301">
    <property type="entry name" value="NAT_SF"/>
    <property type="match status" value="2"/>
</dbReference>
<organism evidence="4 5">
    <name type="scientific">Nonomuraea fuscirosea</name>
    <dbReference type="NCBI Taxonomy" id="1291556"/>
    <lineage>
        <taxon>Bacteria</taxon>
        <taxon>Bacillati</taxon>
        <taxon>Actinomycetota</taxon>
        <taxon>Actinomycetes</taxon>
        <taxon>Streptosporangiales</taxon>
        <taxon>Streptosporangiaceae</taxon>
        <taxon>Nonomuraea</taxon>
    </lineage>
</organism>
<dbReference type="Proteomes" id="UP000238312">
    <property type="component" value="Unassembled WGS sequence"/>
</dbReference>
<dbReference type="PANTHER" id="PTHR42919">
    <property type="entry name" value="N-ALPHA-ACETYLTRANSFERASE"/>
    <property type="match status" value="1"/>
</dbReference>
<dbReference type="InterPro" id="IPR016181">
    <property type="entry name" value="Acyl_CoA_acyltransferase"/>
</dbReference>
<name>A0A2T0MPH3_9ACTN</name>
<dbReference type="EMBL" id="PVNG01000018">
    <property type="protein sequence ID" value="PRX59922.1"/>
    <property type="molecule type" value="Genomic_DNA"/>
</dbReference>
<dbReference type="GO" id="GO:0016747">
    <property type="term" value="F:acyltransferase activity, transferring groups other than amino-acyl groups"/>
    <property type="evidence" value="ECO:0007669"/>
    <property type="project" value="InterPro"/>
</dbReference>
<dbReference type="InterPro" id="IPR000182">
    <property type="entry name" value="GNAT_dom"/>
</dbReference>
<sequence>MRWGSLERGDAGRLAELYAAVEAEDRTGEPHGVDEAAERLAHPLIDLAEGTIAAREGERIVAFGYLPVRQSAEGGKHYLRFSGGVHPAYRRQGLGRRIVDWAVRTAPVLSARAFPGVDAELHLLAAHDNAGVRALAERTGFAVVRTFADMERPLPGDPPPLRTPDGVRIVTWSPELDEQARHVRDESFRDHWGYVAHTRESWTSQITGSVNFRPESSFLALAGDRAVGVLITHVFEARNARREERQAWIQIVGTLKEWRGKGVAGALMAHALTVLARQGYHSAGLGVDVDNATGAVGVYTRAGFAITRRHTTYALPVVQGEARDEAGAGVHE</sequence>
<accession>A0A2T0MPH3</accession>
<proteinExistence type="predicted"/>
<dbReference type="PROSITE" id="PS51186">
    <property type="entry name" value="GNAT"/>
    <property type="match status" value="2"/>
</dbReference>
<dbReference type="SUPFAM" id="SSF55729">
    <property type="entry name" value="Acyl-CoA N-acyltransferases (Nat)"/>
    <property type="match status" value="2"/>
</dbReference>
<keyword evidence="5" id="KW-1185">Reference proteome</keyword>
<evidence type="ECO:0000313" key="5">
    <source>
        <dbReference type="Proteomes" id="UP000238312"/>
    </source>
</evidence>
<gene>
    <name evidence="4" type="ORF">B0I32_11861</name>
</gene>
<evidence type="ECO:0000256" key="2">
    <source>
        <dbReference type="ARBA" id="ARBA00023315"/>
    </source>
</evidence>
<evidence type="ECO:0000313" key="4">
    <source>
        <dbReference type="EMBL" id="PRX59922.1"/>
    </source>
</evidence>
<keyword evidence="1" id="KW-0808">Transferase</keyword>
<feature type="domain" description="N-acetyltransferase" evidence="3">
    <location>
        <begin position="167"/>
        <end position="325"/>
    </location>
</feature>
<keyword evidence="2" id="KW-0012">Acyltransferase</keyword>
<dbReference type="Gene3D" id="3.40.630.30">
    <property type="match status" value="1"/>
</dbReference>
<dbReference type="InterPro" id="IPR051556">
    <property type="entry name" value="N-term/lysine_N-AcTrnsfr"/>
</dbReference>
<reference evidence="4 5" key="1">
    <citation type="submission" date="2018-03" db="EMBL/GenBank/DDBJ databases">
        <title>Genomic Encyclopedia of Type Strains, Phase III (KMG-III): the genomes of soil and plant-associated and newly described type strains.</title>
        <authorList>
            <person name="Whitman W."/>
        </authorList>
    </citation>
    <scope>NUCLEOTIDE SEQUENCE [LARGE SCALE GENOMIC DNA]</scope>
    <source>
        <strain evidence="4 5">CGMCC 4.7104</strain>
    </source>
</reference>
<protein>
    <submittedName>
        <fullName evidence="4">Mycothiol synthase</fullName>
    </submittedName>
</protein>
<dbReference type="RefSeq" id="WP_106247365.1">
    <property type="nucleotide sequence ID" value="NZ_PVNG01000018.1"/>
</dbReference>
<dbReference type="PANTHER" id="PTHR42919:SF8">
    <property type="entry name" value="N-ALPHA-ACETYLTRANSFERASE 50"/>
    <property type="match status" value="1"/>
</dbReference>
<dbReference type="OrthoDB" id="9799092at2"/>
<feature type="domain" description="N-acetyltransferase" evidence="3">
    <location>
        <begin position="1"/>
        <end position="155"/>
    </location>
</feature>
<dbReference type="Pfam" id="PF00583">
    <property type="entry name" value="Acetyltransf_1"/>
    <property type="match status" value="2"/>
</dbReference>
<dbReference type="AlphaFoldDB" id="A0A2T0MPH3"/>
<evidence type="ECO:0000256" key="1">
    <source>
        <dbReference type="ARBA" id="ARBA00022679"/>
    </source>
</evidence>